<evidence type="ECO:0000313" key="2">
    <source>
        <dbReference type="EMBL" id="KUM25608.1"/>
    </source>
</evidence>
<protein>
    <recommendedName>
        <fullName evidence="1">DUF218 domain-containing protein</fullName>
    </recommendedName>
</protein>
<evidence type="ECO:0000259" key="1">
    <source>
        <dbReference type="Pfam" id="PF02698"/>
    </source>
</evidence>
<reference evidence="2 3" key="1">
    <citation type="submission" date="2015-12" db="EMBL/GenBank/DDBJ databases">
        <title>Draft genome sequence of Mesorhizobium sp. UFLA 01-765, a multitolerant efficient symbiont and plant-growth promoting strain isolated from Zn-mining soil using Leucaena leucocephala as a trap plant.</title>
        <authorList>
            <person name="Rangel W.M."/>
            <person name="Thijs S."/>
            <person name="Longatti S.M."/>
            <person name="Moreira F.M."/>
            <person name="Weyens N."/>
            <person name="Vangronsveld J."/>
            <person name="Van Hamme J.D."/>
            <person name="Bottos E.M."/>
            <person name="Rineau F."/>
        </authorList>
    </citation>
    <scope>NUCLEOTIDE SEQUENCE [LARGE SCALE GENOMIC DNA]</scope>
    <source>
        <strain evidence="2 3">UFLA 01-765</strain>
    </source>
</reference>
<organism evidence="2 3">
    <name type="scientific">Rhizobium loti</name>
    <name type="common">Mesorhizobium loti</name>
    <dbReference type="NCBI Taxonomy" id="381"/>
    <lineage>
        <taxon>Bacteria</taxon>
        <taxon>Pseudomonadati</taxon>
        <taxon>Pseudomonadota</taxon>
        <taxon>Alphaproteobacteria</taxon>
        <taxon>Hyphomicrobiales</taxon>
        <taxon>Phyllobacteriaceae</taxon>
        <taxon>Mesorhizobium</taxon>
    </lineage>
</organism>
<dbReference type="PANTHER" id="PTHR30336">
    <property type="entry name" value="INNER MEMBRANE PROTEIN, PROBABLE PERMEASE"/>
    <property type="match status" value="1"/>
</dbReference>
<comment type="caution">
    <text evidence="2">The sequence shown here is derived from an EMBL/GenBank/DDBJ whole genome shotgun (WGS) entry which is preliminary data.</text>
</comment>
<dbReference type="Gene3D" id="3.40.50.620">
    <property type="entry name" value="HUPs"/>
    <property type="match status" value="1"/>
</dbReference>
<evidence type="ECO:0000313" key="3">
    <source>
        <dbReference type="Proteomes" id="UP000053176"/>
    </source>
</evidence>
<accession>A0A117N302</accession>
<sequence length="177" mass="19667">MNTHITEDRNIVTLNDNAERVVEVATLSRRYPSARILLSGGSGHLINGHTFTESEGARRLLDELGVPQERIELEERSRTTFENAVESAAIVKPKPGEVWLLVTSAYNMPRAVASFRAANFPIVPYPVDYRTRPTNLRRPVYSIAEGLALMDIAAHEWLGLAAYHLTGKTAEMLPSRG</sequence>
<dbReference type="PANTHER" id="PTHR30336:SF4">
    <property type="entry name" value="ENVELOPE BIOGENESIS FACTOR ELYC"/>
    <property type="match status" value="1"/>
</dbReference>
<dbReference type="Pfam" id="PF02698">
    <property type="entry name" value="DUF218"/>
    <property type="match status" value="1"/>
</dbReference>
<dbReference type="GO" id="GO:0000270">
    <property type="term" value="P:peptidoglycan metabolic process"/>
    <property type="evidence" value="ECO:0007669"/>
    <property type="project" value="TreeGrafter"/>
</dbReference>
<dbReference type="GO" id="GO:0043164">
    <property type="term" value="P:Gram-negative-bacterium-type cell wall biogenesis"/>
    <property type="evidence" value="ECO:0007669"/>
    <property type="project" value="TreeGrafter"/>
</dbReference>
<dbReference type="GO" id="GO:0005886">
    <property type="term" value="C:plasma membrane"/>
    <property type="evidence" value="ECO:0007669"/>
    <property type="project" value="TreeGrafter"/>
</dbReference>
<dbReference type="CDD" id="cd06259">
    <property type="entry name" value="YdcF-like"/>
    <property type="match status" value="1"/>
</dbReference>
<feature type="domain" description="DUF218" evidence="1">
    <location>
        <begin position="16"/>
        <end position="159"/>
    </location>
</feature>
<dbReference type="Proteomes" id="UP000053176">
    <property type="component" value="Unassembled WGS sequence"/>
</dbReference>
<gene>
    <name evidence="2" type="ORF">AU467_25920</name>
</gene>
<dbReference type="AlphaFoldDB" id="A0A117N302"/>
<name>A0A117N302_RHILI</name>
<dbReference type="InterPro" id="IPR051599">
    <property type="entry name" value="Cell_Envelope_Assoc"/>
</dbReference>
<proteinExistence type="predicted"/>
<dbReference type="InterPro" id="IPR014729">
    <property type="entry name" value="Rossmann-like_a/b/a_fold"/>
</dbReference>
<dbReference type="EMBL" id="LPWA01000116">
    <property type="protein sequence ID" value="KUM25608.1"/>
    <property type="molecule type" value="Genomic_DNA"/>
</dbReference>
<dbReference type="InterPro" id="IPR003848">
    <property type="entry name" value="DUF218"/>
</dbReference>